<comment type="caution">
    <text evidence="2">The sequence shown here is derived from an EMBL/GenBank/DDBJ whole genome shotgun (WGS) entry which is preliminary data.</text>
</comment>
<sequence length="134" mass="14761">MDEKRDHEHDDAASSSSSIRKISGIGIESGTESRNENGTRIRIESGAGSDIENGTRVENECGDEIRIKNEGYRLTRLRNGRSHAALAQRRPAMKATARGEDHVMGVSLDQCPSRGSPALRKRRSGLRPLPDRLI</sequence>
<name>A0A4C1YEE7_EUMVA</name>
<dbReference type="AlphaFoldDB" id="A0A4C1YEE7"/>
<feature type="region of interest" description="Disordered" evidence="1">
    <location>
        <begin position="105"/>
        <end position="134"/>
    </location>
</feature>
<proteinExistence type="predicted"/>
<dbReference type="Proteomes" id="UP000299102">
    <property type="component" value="Unassembled WGS sequence"/>
</dbReference>
<evidence type="ECO:0000313" key="3">
    <source>
        <dbReference type="Proteomes" id="UP000299102"/>
    </source>
</evidence>
<evidence type="ECO:0000313" key="2">
    <source>
        <dbReference type="EMBL" id="GBP73420.1"/>
    </source>
</evidence>
<protein>
    <submittedName>
        <fullName evidence="2">Uncharacterized protein</fullName>
    </submittedName>
</protein>
<accession>A0A4C1YEE7</accession>
<keyword evidence="3" id="KW-1185">Reference proteome</keyword>
<gene>
    <name evidence="2" type="ORF">EVAR_21376_1</name>
</gene>
<feature type="compositionally biased region" description="Low complexity" evidence="1">
    <location>
        <begin position="14"/>
        <end position="30"/>
    </location>
</feature>
<organism evidence="2 3">
    <name type="scientific">Eumeta variegata</name>
    <name type="common">Bagworm moth</name>
    <name type="synonym">Eumeta japonica</name>
    <dbReference type="NCBI Taxonomy" id="151549"/>
    <lineage>
        <taxon>Eukaryota</taxon>
        <taxon>Metazoa</taxon>
        <taxon>Ecdysozoa</taxon>
        <taxon>Arthropoda</taxon>
        <taxon>Hexapoda</taxon>
        <taxon>Insecta</taxon>
        <taxon>Pterygota</taxon>
        <taxon>Neoptera</taxon>
        <taxon>Endopterygota</taxon>
        <taxon>Lepidoptera</taxon>
        <taxon>Glossata</taxon>
        <taxon>Ditrysia</taxon>
        <taxon>Tineoidea</taxon>
        <taxon>Psychidae</taxon>
        <taxon>Oiketicinae</taxon>
        <taxon>Eumeta</taxon>
    </lineage>
</organism>
<reference evidence="2 3" key="1">
    <citation type="journal article" date="2019" name="Commun. Biol.">
        <title>The bagworm genome reveals a unique fibroin gene that provides high tensile strength.</title>
        <authorList>
            <person name="Kono N."/>
            <person name="Nakamura H."/>
            <person name="Ohtoshi R."/>
            <person name="Tomita M."/>
            <person name="Numata K."/>
            <person name="Arakawa K."/>
        </authorList>
    </citation>
    <scope>NUCLEOTIDE SEQUENCE [LARGE SCALE GENOMIC DNA]</scope>
</reference>
<evidence type="ECO:0000256" key="1">
    <source>
        <dbReference type="SAM" id="MobiDB-lite"/>
    </source>
</evidence>
<feature type="compositionally biased region" description="Basic and acidic residues" evidence="1">
    <location>
        <begin position="1"/>
        <end position="12"/>
    </location>
</feature>
<feature type="compositionally biased region" description="Basic and acidic residues" evidence="1">
    <location>
        <begin position="31"/>
        <end position="43"/>
    </location>
</feature>
<dbReference type="EMBL" id="BGZK01001172">
    <property type="protein sequence ID" value="GBP73420.1"/>
    <property type="molecule type" value="Genomic_DNA"/>
</dbReference>
<feature type="region of interest" description="Disordered" evidence="1">
    <location>
        <begin position="1"/>
        <end position="55"/>
    </location>
</feature>